<accession>A0A392QC70</accession>
<keyword evidence="2" id="KW-1185">Reference proteome</keyword>
<dbReference type="PANTHER" id="PTHR47021:SF4">
    <property type="entry name" value="ADP-RIBOSYLATION FACTOR GTPASE-ACTIVATING PROTEIN AGD6-RELATED"/>
    <property type="match status" value="1"/>
</dbReference>
<proteinExistence type="predicted"/>
<dbReference type="Proteomes" id="UP000265520">
    <property type="component" value="Unassembled WGS sequence"/>
</dbReference>
<reference evidence="1 2" key="1">
    <citation type="journal article" date="2018" name="Front. Plant Sci.">
        <title>Red Clover (Trifolium pratense) and Zigzag Clover (T. medium) - A Picture of Genomic Similarities and Differences.</title>
        <authorList>
            <person name="Dluhosova J."/>
            <person name="Istvanek J."/>
            <person name="Nedelnik J."/>
            <person name="Repkova J."/>
        </authorList>
    </citation>
    <scope>NUCLEOTIDE SEQUENCE [LARGE SCALE GENOMIC DNA]</scope>
    <source>
        <strain evidence="2">cv. 10/8</strain>
        <tissue evidence="1">Leaf</tissue>
    </source>
</reference>
<dbReference type="GO" id="GO:0016192">
    <property type="term" value="P:vesicle-mediated transport"/>
    <property type="evidence" value="ECO:0007669"/>
    <property type="project" value="InterPro"/>
</dbReference>
<dbReference type="PANTHER" id="PTHR47021">
    <property type="entry name" value="ADP-RIBOSYLATION FACTOR GTPASE-ACTIVATING PROTEIN AGD6-RELATED"/>
    <property type="match status" value="1"/>
</dbReference>
<organism evidence="1 2">
    <name type="scientific">Trifolium medium</name>
    <dbReference type="NCBI Taxonomy" id="97028"/>
    <lineage>
        <taxon>Eukaryota</taxon>
        <taxon>Viridiplantae</taxon>
        <taxon>Streptophyta</taxon>
        <taxon>Embryophyta</taxon>
        <taxon>Tracheophyta</taxon>
        <taxon>Spermatophyta</taxon>
        <taxon>Magnoliopsida</taxon>
        <taxon>eudicotyledons</taxon>
        <taxon>Gunneridae</taxon>
        <taxon>Pentapetalae</taxon>
        <taxon>rosids</taxon>
        <taxon>fabids</taxon>
        <taxon>Fabales</taxon>
        <taxon>Fabaceae</taxon>
        <taxon>Papilionoideae</taxon>
        <taxon>50 kb inversion clade</taxon>
        <taxon>NPAAA clade</taxon>
        <taxon>Hologalegina</taxon>
        <taxon>IRL clade</taxon>
        <taxon>Trifolieae</taxon>
        <taxon>Trifolium</taxon>
    </lineage>
</organism>
<comment type="caution">
    <text evidence="1">The sequence shown here is derived from an EMBL/GenBank/DDBJ whole genome shotgun (WGS) entry which is preliminary data.</text>
</comment>
<evidence type="ECO:0000313" key="1">
    <source>
        <dbReference type="EMBL" id="MCI21126.1"/>
    </source>
</evidence>
<dbReference type="InterPro" id="IPR044519">
    <property type="entry name" value="ARF_GAP_AGD6/7"/>
</dbReference>
<protein>
    <submittedName>
        <fullName evidence="1">ADP-ribosylation factor GTPase-activating protein AGD6</fullName>
    </submittedName>
</protein>
<dbReference type="AlphaFoldDB" id="A0A392QC70"/>
<dbReference type="GO" id="GO:0005096">
    <property type="term" value="F:GTPase activator activity"/>
    <property type="evidence" value="ECO:0007669"/>
    <property type="project" value="InterPro"/>
</dbReference>
<evidence type="ECO:0000313" key="2">
    <source>
        <dbReference type="Proteomes" id="UP000265520"/>
    </source>
</evidence>
<sequence>MAVNETANVVTQRTLEIGQRTRGLMKGVMALASQKVEKYTKENTNLTTNTLASQKI</sequence>
<dbReference type="EMBL" id="LXQA010123403">
    <property type="protein sequence ID" value="MCI21126.1"/>
    <property type="molecule type" value="Genomic_DNA"/>
</dbReference>
<name>A0A392QC70_9FABA</name>